<name>A0A495K5C6_WILMA</name>
<feature type="binding site" evidence="7">
    <location>
        <position position="160"/>
    </location>
    <ligand>
        <name>substrate</name>
    </ligand>
</feature>
<feature type="domain" description="Uroporphyrinogen decarboxylase (URO-D)" evidence="10">
    <location>
        <begin position="31"/>
        <end position="40"/>
    </location>
</feature>
<comment type="caution">
    <text evidence="7">Lacks conserved residue(s) required for the propagation of feature annotation.</text>
</comment>
<dbReference type="Pfam" id="PF01208">
    <property type="entry name" value="URO-D"/>
    <property type="match status" value="1"/>
</dbReference>
<feature type="binding site" evidence="7">
    <location>
        <position position="215"/>
    </location>
    <ligand>
        <name>substrate</name>
    </ligand>
</feature>
<organism evidence="12 13">
    <name type="scientific">Williamsia marianensis</name>
    <dbReference type="NCBI Taxonomy" id="85044"/>
    <lineage>
        <taxon>Bacteria</taxon>
        <taxon>Bacillati</taxon>
        <taxon>Actinomycetota</taxon>
        <taxon>Actinomycetes</taxon>
        <taxon>Mycobacteriales</taxon>
        <taxon>Nocardiaceae</taxon>
        <taxon>Williamsia</taxon>
    </lineage>
</organism>
<evidence type="ECO:0000313" key="13">
    <source>
        <dbReference type="Proteomes" id="UP000274762"/>
    </source>
</evidence>
<reference evidence="12 13" key="1">
    <citation type="submission" date="2018-10" db="EMBL/GenBank/DDBJ databases">
        <title>Sequencing the genomes of 1000 actinobacteria strains.</title>
        <authorList>
            <person name="Klenk H.-P."/>
        </authorList>
    </citation>
    <scope>NUCLEOTIDE SEQUENCE [LARGE SCALE GENOMIC DNA]</scope>
    <source>
        <strain evidence="12 13">DSM 44343</strain>
    </source>
</reference>
<dbReference type="PROSITE" id="PS00906">
    <property type="entry name" value="UROD_1"/>
    <property type="match status" value="1"/>
</dbReference>
<evidence type="ECO:0000256" key="5">
    <source>
        <dbReference type="ARBA" id="ARBA00023239"/>
    </source>
</evidence>
<keyword evidence="4 7" id="KW-0210">Decarboxylase</keyword>
<evidence type="ECO:0000256" key="9">
    <source>
        <dbReference type="RuleBase" id="RU004169"/>
    </source>
</evidence>
<keyword evidence="6 7" id="KW-0627">Porphyrin biosynthesis</keyword>
<dbReference type="InterPro" id="IPR038071">
    <property type="entry name" value="UROD/MetE-like_sf"/>
</dbReference>
<dbReference type="EC" id="4.1.1.37" evidence="3 7"/>
<feature type="site" description="Transition state stabilizer" evidence="7">
    <location>
        <position position="85"/>
    </location>
</feature>
<feature type="binding site" evidence="7">
    <location>
        <position position="85"/>
    </location>
    <ligand>
        <name>substrate</name>
    </ligand>
</feature>
<comment type="pathway">
    <text evidence="1 7 8">Porphyrin-containing compound metabolism; protoporphyrin-IX biosynthesis; coproporphyrinogen-III from 5-aminolevulinate: step 4/4.</text>
</comment>
<dbReference type="HAMAP" id="MF_00218">
    <property type="entry name" value="URO_D"/>
    <property type="match status" value="1"/>
</dbReference>
<keyword evidence="5 7" id="KW-0456">Lyase</keyword>
<protein>
    <recommendedName>
        <fullName evidence="3 7">Uroporphyrinogen decarboxylase</fullName>
        <shortName evidence="7">UPD</shortName>
        <shortName evidence="7">URO-D</shortName>
        <ecNumber evidence="3 7">4.1.1.37</ecNumber>
    </recommendedName>
</protein>
<dbReference type="AlphaFoldDB" id="A0A495K5C6"/>
<evidence type="ECO:0000256" key="1">
    <source>
        <dbReference type="ARBA" id="ARBA00004804"/>
    </source>
</evidence>
<evidence type="ECO:0000256" key="8">
    <source>
        <dbReference type="RuleBase" id="RU000554"/>
    </source>
</evidence>
<evidence type="ECO:0000313" key="12">
    <source>
        <dbReference type="EMBL" id="RKR95679.1"/>
    </source>
</evidence>
<comment type="function">
    <text evidence="7">Catalyzes the decarboxylation of four acetate groups of uroporphyrinogen-III to yield coproporphyrinogen-III.</text>
</comment>
<evidence type="ECO:0000256" key="3">
    <source>
        <dbReference type="ARBA" id="ARBA00012288"/>
    </source>
</evidence>
<dbReference type="PANTHER" id="PTHR21091:SF169">
    <property type="entry name" value="UROPORPHYRINOGEN DECARBOXYLASE"/>
    <property type="match status" value="1"/>
</dbReference>
<dbReference type="GO" id="GO:0004853">
    <property type="term" value="F:uroporphyrinogen decarboxylase activity"/>
    <property type="evidence" value="ECO:0007669"/>
    <property type="project" value="UniProtKB-UniRule"/>
</dbReference>
<comment type="catalytic activity">
    <reaction evidence="7 8">
        <text>uroporphyrinogen III + 4 H(+) = coproporphyrinogen III + 4 CO2</text>
        <dbReference type="Rhea" id="RHEA:19865"/>
        <dbReference type="ChEBI" id="CHEBI:15378"/>
        <dbReference type="ChEBI" id="CHEBI:16526"/>
        <dbReference type="ChEBI" id="CHEBI:57308"/>
        <dbReference type="ChEBI" id="CHEBI:57309"/>
        <dbReference type="EC" id="4.1.1.37"/>
    </reaction>
</comment>
<dbReference type="UniPathway" id="UPA00251">
    <property type="reaction ID" value="UER00321"/>
</dbReference>
<dbReference type="EMBL" id="RBKV01000001">
    <property type="protein sequence ID" value="RKR95679.1"/>
    <property type="molecule type" value="Genomic_DNA"/>
</dbReference>
<dbReference type="InterPro" id="IPR000257">
    <property type="entry name" value="Uroporphyrinogen_deCOase"/>
</dbReference>
<gene>
    <name evidence="7" type="primary">hemE</name>
    <name evidence="12" type="ORF">DFJ75_2505</name>
</gene>
<dbReference type="GO" id="GO:0006782">
    <property type="term" value="P:protoporphyrinogen IX biosynthetic process"/>
    <property type="evidence" value="ECO:0007669"/>
    <property type="project" value="UniProtKB-UniRule"/>
</dbReference>
<evidence type="ECO:0000256" key="6">
    <source>
        <dbReference type="ARBA" id="ARBA00023244"/>
    </source>
</evidence>
<accession>A0A495K5C6</accession>
<evidence type="ECO:0000259" key="11">
    <source>
        <dbReference type="PROSITE" id="PS00907"/>
    </source>
</evidence>
<feature type="domain" description="Uroporphyrinogen decarboxylase (URO-D)" evidence="11">
    <location>
        <begin position="148"/>
        <end position="164"/>
    </location>
</feature>
<proteinExistence type="inferred from homology"/>
<dbReference type="GO" id="GO:0005829">
    <property type="term" value="C:cytosol"/>
    <property type="evidence" value="ECO:0007669"/>
    <property type="project" value="TreeGrafter"/>
</dbReference>
<dbReference type="Gene3D" id="3.20.20.210">
    <property type="match status" value="1"/>
</dbReference>
<comment type="caution">
    <text evidence="12">The sequence shown here is derived from an EMBL/GenBank/DDBJ whole genome shotgun (WGS) entry which is preliminary data.</text>
</comment>
<dbReference type="NCBIfam" id="TIGR01464">
    <property type="entry name" value="hemE"/>
    <property type="match status" value="1"/>
</dbReference>
<dbReference type="PANTHER" id="PTHR21091">
    <property type="entry name" value="METHYLTETRAHYDROFOLATE:HOMOCYSTEINE METHYLTRANSFERASE RELATED"/>
    <property type="match status" value="1"/>
</dbReference>
<feature type="binding site" evidence="7">
    <location>
        <begin position="36"/>
        <end position="40"/>
    </location>
    <ligand>
        <name>substrate</name>
    </ligand>
</feature>
<feature type="binding site" evidence="7">
    <location>
        <position position="334"/>
    </location>
    <ligand>
        <name>substrate</name>
    </ligand>
</feature>
<dbReference type="CDD" id="cd00717">
    <property type="entry name" value="URO-D"/>
    <property type="match status" value="1"/>
</dbReference>
<sequence>MAACQVMTQQHARALSPLVAAARGQQPDRRPVWFMRQAGRSLPEYREIRVGRGMLESCFDPELVCEITMQPVRRHGVDAAILFSDIVVPLKAAGVDLDIVSGVGPVIAHPIRTHADVRALPLLTPDAVGAVSAAVKLLKAELGETALIGFAGAPFTLASYLIEGGPSRNYENTKALMYGQPAIWHELVGKLADITIAFLKVQLDAGVDAFQLFDSWAGALSVADYNAFARPHSARVFAELASYGVPRIHFGVGTGELLHDMGTAGADVVGVDWRIPLDDAARRIGPGRALQGNLDPAVLFAPWPVVEQEVRRIAAEADRAVAAGALGHIFNLGHGVLPATDPTVLTRVVELVHSL</sequence>
<dbReference type="InterPro" id="IPR006361">
    <property type="entry name" value="Uroporphyrinogen_deCO2ase_HemE"/>
</dbReference>
<comment type="subcellular location">
    <subcellularLocation>
        <location evidence="7">Cytoplasm</location>
    </subcellularLocation>
</comment>
<evidence type="ECO:0000259" key="10">
    <source>
        <dbReference type="PROSITE" id="PS00906"/>
    </source>
</evidence>
<comment type="similarity">
    <text evidence="2 7 9">Belongs to the uroporphyrinogen decarboxylase family.</text>
</comment>
<keyword evidence="7" id="KW-0963">Cytoplasm</keyword>
<evidence type="ECO:0000256" key="4">
    <source>
        <dbReference type="ARBA" id="ARBA00022793"/>
    </source>
</evidence>
<comment type="subunit">
    <text evidence="7">Homodimer.</text>
</comment>
<dbReference type="PROSITE" id="PS00907">
    <property type="entry name" value="UROD_2"/>
    <property type="match status" value="1"/>
</dbReference>
<dbReference type="SUPFAM" id="SSF51726">
    <property type="entry name" value="UROD/MetE-like"/>
    <property type="match status" value="1"/>
</dbReference>
<evidence type="ECO:0000256" key="2">
    <source>
        <dbReference type="ARBA" id="ARBA00009935"/>
    </source>
</evidence>
<evidence type="ECO:0000256" key="7">
    <source>
        <dbReference type="HAMAP-Rule" id="MF_00218"/>
    </source>
</evidence>
<dbReference type="Proteomes" id="UP000274762">
    <property type="component" value="Unassembled WGS sequence"/>
</dbReference>